<dbReference type="RefSeq" id="WP_258292716.1">
    <property type="nucleotide sequence ID" value="NZ_JANKJG010000001.1"/>
</dbReference>
<dbReference type="EMBL" id="JANKJG010000001">
    <property type="protein sequence ID" value="MCR8825036.1"/>
    <property type="molecule type" value="Genomic_DNA"/>
</dbReference>
<evidence type="ECO:0000313" key="3">
    <source>
        <dbReference type="Proteomes" id="UP001165396"/>
    </source>
</evidence>
<proteinExistence type="predicted"/>
<comment type="caution">
    <text evidence="2">The sequence shown here is derived from an EMBL/GenBank/DDBJ whole genome shotgun (WGS) entry which is preliminary data.</text>
</comment>
<sequence>MLNIYARTFRTATRTDTAHEHEKPDVPRKRWVPEGHWFTQPLRKGEPDKR</sequence>
<accession>A0ABT1YW02</accession>
<feature type="compositionally biased region" description="Basic and acidic residues" evidence="1">
    <location>
        <begin position="16"/>
        <end position="33"/>
    </location>
</feature>
<reference evidence="2" key="1">
    <citation type="submission" date="2022-07" db="EMBL/GenBank/DDBJ databases">
        <title>Pseudosulfitobacter sp. strain AP-MA-4, whole genome sequence.</title>
        <authorList>
            <person name="Jiang Y."/>
        </authorList>
    </citation>
    <scope>NUCLEOTIDE SEQUENCE</scope>
    <source>
        <strain evidence="2">AP-MA-4</strain>
    </source>
</reference>
<dbReference type="Proteomes" id="UP001165396">
    <property type="component" value="Unassembled WGS sequence"/>
</dbReference>
<name>A0ABT1YW02_9RHOB</name>
<evidence type="ECO:0008006" key="4">
    <source>
        <dbReference type="Google" id="ProtNLM"/>
    </source>
</evidence>
<evidence type="ECO:0000256" key="1">
    <source>
        <dbReference type="SAM" id="MobiDB-lite"/>
    </source>
</evidence>
<evidence type="ECO:0000313" key="2">
    <source>
        <dbReference type="EMBL" id="MCR8825036.1"/>
    </source>
</evidence>
<gene>
    <name evidence="2" type="ORF">NTA49_00645</name>
</gene>
<feature type="region of interest" description="Disordered" evidence="1">
    <location>
        <begin position="14"/>
        <end position="50"/>
    </location>
</feature>
<protein>
    <recommendedName>
        <fullName evidence="4">Transposase</fullName>
    </recommendedName>
</protein>
<keyword evidence="3" id="KW-1185">Reference proteome</keyword>
<organism evidence="2 3">
    <name type="scientific">Pseudosulfitobacter koreensis</name>
    <dbReference type="NCBI Taxonomy" id="2968472"/>
    <lineage>
        <taxon>Bacteria</taxon>
        <taxon>Pseudomonadati</taxon>
        <taxon>Pseudomonadota</taxon>
        <taxon>Alphaproteobacteria</taxon>
        <taxon>Rhodobacterales</taxon>
        <taxon>Roseobacteraceae</taxon>
        <taxon>Pseudosulfitobacter</taxon>
    </lineage>
</organism>